<dbReference type="GO" id="GO:0004140">
    <property type="term" value="F:dephospho-CoA kinase activity"/>
    <property type="evidence" value="ECO:0007669"/>
    <property type="project" value="InterPro"/>
</dbReference>
<dbReference type="PANTHER" id="PTHR33732:SF9">
    <property type="entry name" value="REF_SRPP-LIKE PROTEIN OS05G0151300_LOC_OS05G05940"/>
    <property type="match status" value="1"/>
</dbReference>
<dbReference type="HAMAP" id="MF_00376">
    <property type="entry name" value="Dephospho_CoA_kinase"/>
    <property type="match status" value="1"/>
</dbReference>
<name>A0A835V419_VANPL</name>
<dbReference type="CDD" id="cd02022">
    <property type="entry name" value="DPCK"/>
    <property type="match status" value="1"/>
</dbReference>
<protein>
    <recommendedName>
        <fullName evidence="6">Dephospho-CoA kinase</fullName>
    </recommendedName>
</protein>
<dbReference type="PANTHER" id="PTHR33732">
    <property type="entry name" value="REF/SRPP-LIKE PROTEIN OS05G0151300/LOC_OS05G05940"/>
    <property type="match status" value="1"/>
</dbReference>
<evidence type="ECO:0000256" key="3">
    <source>
        <dbReference type="ARBA" id="ARBA00022840"/>
    </source>
</evidence>
<dbReference type="InterPro" id="IPR008802">
    <property type="entry name" value="REF"/>
</dbReference>
<accession>A0A835V419</accession>
<sequence length="437" mass="47573">MGESVQDLERHVPEGVKGVYAKAQKAPSVARSVAGEVQRVGVVGSAAGLAKAACLRAEPAAERLAVSIWWSLNRLPVFPQGFVAYCGEQEWKRSGAYMRIVGLTGGIASGKSTVSDLFKSSDIPIVDADLVARDVVRKGTLGWRKVVAAFGNEILLENGEINRARLGQIVFSDPTKRQLLNRISEEEAQQRINAQTSLDWKKTRADIVINNSGLMEDTRKHVQDVRKQDVKVDEEKLQYLEIVHIAAIRAVLFVSSLYSYAKENAGPLRNGVESVEGTVKNVVCPVYQRYHKVPFELLKLADRKMGESVQELERHVPEGVKGVYAKAQKAPSVARSVAGEVQRAGVVGSAAGLAKAACLRAEPAAERLAVSIWRSLNRLPVFPQVAHAVVPAAADLSDRYNRAVSCAAEKGYIVSSYLPLVPTERIAKVFAPEIFAE</sequence>
<dbReference type="SUPFAM" id="SSF52540">
    <property type="entry name" value="P-loop containing nucleoside triphosphate hydrolases"/>
    <property type="match status" value="1"/>
</dbReference>
<evidence type="ECO:0000313" key="4">
    <source>
        <dbReference type="EMBL" id="KAG0482321.1"/>
    </source>
</evidence>
<proteinExistence type="inferred from homology"/>
<dbReference type="Proteomes" id="UP000639772">
    <property type="component" value="Unassembled WGS sequence"/>
</dbReference>
<dbReference type="GO" id="GO:0005524">
    <property type="term" value="F:ATP binding"/>
    <property type="evidence" value="ECO:0007669"/>
    <property type="project" value="UniProtKB-KW"/>
</dbReference>
<dbReference type="Gene3D" id="3.40.50.300">
    <property type="entry name" value="P-loop containing nucleotide triphosphate hydrolases"/>
    <property type="match status" value="2"/>
</dbReference>
<evidence type="ECO:0000256" key="2">
    <source>
        <dbReference type="ARBA" id="ARBA00022741"/>
    </source>
</evidence>
<comment type="caution">
    <text evidence="4">The sequence shown here is derived from an EMBL/GenBank/DDBJ whole genome shotgun (WGS) entry which is preliminary data.</text>
</comment>
<reference evidence="4 5" key="1">
    <citation type="journal article" date="2020" name="Nat. Food">
        <title>A phased Vanilla planifolia genome enables genetic improvement of flavour and production.</title>
        <authorList>
            <person name="Hasing T."/>
            <person name="Tang H."/>
            <person name="Brym M."/>
            <person name="Khazi F."/>
            <person name="Huang T."/>
            <person name="Chambers A.H."/>
        </authorList>
    </citation>
    <scope>NUCLEOTIDE SEQUENCE [LARGE SCALE GENOMIC DNA]</scope>
    <source>
        <tissue evidence="4">Leaf</tissue>
    </source>
</reference>
<evidence type="ECO:0000313" key="5">
    <source>
        <dbReference type="Proteomes" id="UP000639772"/>
    </source>
</evidence>
<gene>
    <name evidence="4" type="ORF">HPP92_010405</name>
</gene>
<dbReference type="PROSITE" id="PS51219">
    <property type="entry name" value="DPCK"/>
    <property type="match status" value="1"/>
</dbReference>
<keyword evidence="2" id="KW-0547">Nucleotide-binding</keyword>
<evidence type="ECO:0008006" key="6">
    <source>
        <dbReference type="Google" id="ProtNLM"/>
    </source>
</evidence>
<dbReference type="EMBL" id="JADCNM010000005">
    <property type="protein sequence ID" value="KAG0482321.1"/>
    <property type="molecule type" value="Genomic_DNA"/>
</dbReference>
<dbReference type="Pfam" id="PF05755">
    <property type="entry name" value="REF"/>
    <property type="match status" value="2"/>
</dbReference>
<dbReference type="InterPro" id="IPR001977">
    <property type="entry name" value="Depp_CoAkinase"/>
</dbReference>
<organism evidence="4 5">
    <name type="scientific">Vanilla planifolia</name>
    <name type="common">Vanilla</name>
    <dbReference type="NCBI Taxonomy" id="51239"/>
    <lineage>
        <taxon>Eukaryota</taxon>
        <taxon>Viridiplantae</taxon>
        <taxon>Streptophyta</taxon>
        <taxon>Embryophyta</taxon>
        <taxon>Tracheophyta</taxon>
        <taxon>Spermatophyta</taxon>
        <taxon>Magnoliopsida</taxon>
        <taxon>Liliopsida</taxon>
        <taxon>Asparagales</taxon>
        <taxon>Orchidaceae</taxon>
        <taxon>Vanilloideae</taxon>
        <taxon>Vanilleae</taxon>
        <taxon>Vanilla</taxon>
    </lineage>
</organism>
<dbReference type="AlphaFoldDB" id="A0A835V419"/>
<comment type="similarity">
    <text evidence="1">Belongs to the REF/SRPP family.</text>
</comment>
<dbReference type="GO" id="GO:0015937">
    <property type="term" value="P:coenzyme A biosynthetic process"/>
    <property type="evidence" value="ECO:0007669"/>
    <property type="project" value="InterPro"/>
</dbReference>
<keyword evidence="3" id="KW-0067">ATP-binding</keyword>
<dbReference type="OrthoDB" id="1905464at2759"/>
<dbReference type="Pfam" id="PF01121">
    <property type="entry name" value="CoaE"/>
    <property type="match status" value="1"/>
</dbReference>
<evidence type="ECO:0000256" key="1">
    <source>
        <dbReference type="ARBA" id="ARBA00009737"/>
    </source>
</evidence>
<dbReference type="InterPro" id="IPR027417">
    <property type="entry name" value="P-loop_NTPase"/>
</dbReference>
<dbReference type="NCBIfam" id="TIGR00152">
    <property type="entry name" value="dephospho-CoA kinase"/>
    <property type="match status" value="1"/>
</dbReference>